<gene>
    <name evidence="2" type="primary">Acey_s0038.g3538</name>
    <name evidence="2" type="ORF">Y032_0038g3538</name>
</gene>
<keyword evidence="3" id="KW-1185">Reference proteome</keyword>
<name>A0A016UHW5_9BILA</name>
<accession>A0A016UHW5</accession>
<protein>
    <submittedName>
        <fullName evidence="2">Uncharacterized protein</fullName>
    </submittedName>
</protein>
<sequence>MMRAFMLTEPEEDELDYPGESETVEEQTTSVTSNRSRVSEPYKYDLQERLKETLERMRSTSFDNVSARATFCVLEYPQTSPR</sequence>
<reference evidence="3" key="1">
    <citation type="journal article" date="2015" name="Nat. Genet.">
        <title>The genome and transcriptome of the zoonotic hookworm Ancylostoma ceylanicum identify infection-specific gene families.</title>
        <authorList>
            <person name="Schwarz E.M."/>
            <person name="Hu Y."/>
            <person name="Antoshechkin I."/>
            <person name="Miller M.M."/>
            <person name="Sternberg P.W."/>
            <person name="Aroian R.V."/>
        </authorList>
    </citation>
    <scope>NUCLEOTIDE SEQUENCE</scope>
    <source>
        <strain evidence="3">HY135</strain>
    </source>
</reference>
<evidence type="ECO:0000313" key="2">
    <source>
        <dbReference type="EMBL" id="EYC14949.1"/>
    </source>
</evidence>
<evidence type="ECO:0000313" key="3">
    <source>
        <dbReference type="Proteomes" id="UP000024635"/>
    </source>
</evidence>
<feature type="region of interest" description="Disordered" evidence="1">
    <location>
        <begin position="1"/>
        <end position="40"/>
    </location>
</feature>
<comment type="caution">
    <text evidence="2">The sequence shown here is derived from an EMBL/GenBank/DDBJ whole genome shotgun (WGS) entry which is preliminary data.</text>
</comment>
<dbReference type="OrthoDB" id="10645545at2759"/>
<dbReference type="EMBL" id="JARK01001374">
    <property type="protein sequence ID" value="EYC14949.1"/>
    <property type="molecule type" value="Genomic_DNA"/>
</dbReference>
<dbReference type="Proteomes" id="UP000024635">
    <property type="component" value="Unassembled WGS sequence"/>
</dbReference>
<proteinExistence type="predicted"/>
<feature type="compositionally biased region" description="Acidic residues" evidence="1">
    <location>
        <begin position="9"/>
        <end position="25"/>
    </location>
</feature>
<organism evidence="2 3">
    <name type="scientific">Ancylostoma ceylanicum</name>
    <dbReference type="NCBI Taxonomy" id="53326"/>
    <lineage>
        <taxon>Eukaryota</taxon>
        <taxon>Metazoa</taxon>
        <taxon>Ecdysozoa</taxon>
        <taxon>Nematoda</taxon>
        <taxon>Chromadorea</taxon>
        <taxon>Rhabditida</taxon>
        <taxon>Rhabditina</taxon>
        <taxon>Rhabditomorpha</taxon>
        <taxon>Strongyloidea</taxon>
        <taxon>Ancylostomatidae</taxon>
        <taxon>Ancylostomatinae</taxon>
        <taxon>Ancylostoma</taxon>
    </lineage>
</organism>
<dbReference type="AlphaFoldDB" id="A0A016UHW5"/>
<evidence type="ECO:0000256" key="1">
    <source>
        <dbReference type="SAM" id="MobiDB-lite"/>
    </source>
</evidence>
<feature type="compositionally biased region" description="Low complexity" evidence="1">
    <location>
        <begin position="26"/>
        <end position="36"/>
    </location>
</feature>